<dbReference type="GO" id="GO:0003735">
    <property type="term" value="F:structural constituent of ribosome"/>
    <property type="evidence" value="ECO:0007669"/>
    <property type="project" value="InterPro"/>
</dbReference>
<dbReference type="PROSITE" id="PS00578">
    <property type="entry name" value="RIBOSOMAL_S6E"/>
    <property type="match status" value="1"/>
</dbReference>
<keyword evidence="4" id="KW-0805">Transcription regulation</keyword>
<dbReference type="GO" id="GO:0005840">
    <property type="term" value="C:ribosome"/>
    <property type="evidence" value="ECO:0007669"/>
    <property type="project" value="UniProtKB-KW"/>
</dbReference>
<name>A0A8F2W485_CANAR</name>
<dbReference type="PROSITE" id="PS00350">
    <property type="entry name" value="MADS_BOX_1"/>
    <property type="match status" value="1"/>
</dbReference>
<accession>A0A8F2W485</accession>
<keyword evidence="3" id="KW-0689">Ribosomal protein</keyword>
<keyword evidence="8" id="KW-0687">Ribonucleoprotein</keyword>
<dbReference type="InterPro" id="IPR020924">
    <property type="entry name" value="Ribosomal_eS6_arc"/>
</dbReference>
<evidence type="ECO:0000256" key="10">
    <source>
        <dbReference type="SAM" id="MobiDB-lite"/>
    </source>
</evidence>
<dbReference type="Gene3D" id="1.20.5.2650">
    <property type="match status" value="1"/>
</dbReference>
<keyword evidence="7" id="KW-0539">Nucleus</keyword>
<dbReference type="GO" id="GO:1990904">
    <property type="term" value="C:ribonucleoprotein complex"/>
    <property type="evidence" value="ECO:0007669"/>
    <property type="project" value="UniProtKB-KW"/>
</dbReference>
<dbReference type="GO" id="GO:0043565">
    <property type="term" value="F:sequence-specific DNA binding"/>
    <property type="evidence" value="ECO:0007669"/>
    <property type="project" value="UniProtKB-ARBA"/>
</dbReference>
<feature type="region of interest" description="Disordered" evidence="10">
    <location>
        <begin position="295"/>
        <end position="364"/>
    </location>
</feature>
<comment type="similarity">
    <text evidence="2">Belongs to the eukaryotic ribosomal protein eS6 family.</text>
</comment>
<feature type="compositionally biased region" description="Low complexity" evidence="10">
    <location>
        <begin position="304"/>
        <end position="326"/>
    </location>
</feature>
<feature type="region of interest" description="Disordered" evidence="10">
    <location>
        <begin position="429"/>
        <end position="457"/>
    </location>
</feature>
<dbReference type="InterPro" id="IPR018282">
    <property type="entry name" value="Ribosomal_eS6_CS"/>
</dbReference>
<feature type="compositionally biased region" description="Low complexity" evidence="10">
    <location>
        <begin position="137"/>
        <end position="163"/>
    </location>
</feature>
<dbReference type="GO" id="GO:0006412">
    <property type="term" value="P:translation"/>
    <property type="evidence" value="ECO:0007669"/>
    <property type="project" value="InterPro"/>
</dbReference>
<evidence type="ECO:0000256" key="4">
    <source>
        <dbReference type="ARBA" id="ARBA00023015"/>
    </source>
</evidence>
<dbReference type="Gene3D" id="3.40.1810.10">
    <property type="entry name" value="Transcription factor, MADS-box"/>
    <property type="match status" value="1"/>
</dbReference>
<evidence type="ECO:0000256" key="1">
    <source>
        <dbReference type="ARBA" id="ARBA00004123"/>
    </source>
</evidence>
<dbReference type="InterPro" id="IPR036879">
    <property type="entry name" value="TF_MADSbox_sf"/>
</dbReference>
<keyword evidence="5" id="KW-0238">DNA-binding</keyword>
<protein>
    <recommendedName>
        <fullName evidence="11">MADS-box domain-containing protein</fullName>
    </recommendedName>
</protein>
<dbReference type="AlphaFoldDB" id="A0A8F2W485"/>
<dbReference type="Pfam" id="PF01092">
    <property type="entry name" value="Ribosomal_S6e"/>
    <property type="match status" value="1"/>
</dbReference>
<evidence type="ECO:0000256" key="9">
    <source>
        <dbReference type="ARBA" id="ARBA00025805"/>
    </source>
</evidence>
<evidence type="ECO:0000259" key="11">
    <source>
        <dbReference type="PROSITE" id="PS50066"/>
    </source>
</evidence>
<comment type="subcellular location">
    <subcellularLocation>
        <location evidence="1">Nucleus</location>
    </subcellularLocation>
</comment>
<dbReference type="SMART" id="SM00432">
    <property type="entry name" value="MADS"/>
    <property type="match status" value="1"/>
</dbReference>
<dbReference type="Pfam" id="PF00319">
    <property type="entry name" value="SRF-TF"/>
    <property type="match status" value="1"/>
</dbReference>
<dbReference type="PANTHER" id="PTHR11502">
    <property type="entry name" value="40S RIBOSOMAL PROTEIN S6"/>
    <property type="match status" value="1"/>
</dbReference>
<evidence type="ECO:0000256" key="5">
    <source>
        <dbReference type="ARBA" id="ARBA00023125"/>
    </source>
</evidence>
<evidence type="ECO:0000256" key="7">
    <source>
        <dbReference type="ARBA" id="ARBA00023242"/>
    </source>
</evidence>
<evidence type="ECO:0000256" key="6">
    <source>
        <dbReference type="ARBA" id="ARBA00023163"/>
    </source>
</evidence>
<dbReference type="PRINTS" id="PR00404">
    <property type="entry name" value="MADSDOMAIN"/>
</dbReference>
<dbReference type="Proteomes" id="UP000825438">
    <property type="component" value="Chromosome II"/>
</dbReference>
<comment type="similarity">
    <text evidence="9">Belongs to the MEF2 family.</text>
</comment>
<keyword evidence="6" id="KW-0804">Transcription</keyword>
<feature type="compositionally biased region" description="Polar residues" evidence="10">
    <location>
        <begin position="175"/>
        <end position="190"/>
    </location>
</feature>
<evidence type="ECO:0000256" key="2">
    <source>
        <dbReference type="ARBA" id="ARBA00009312"/>
    </source>
</evidence>
<sequence>MGRRKIAIEPLTDDRNRTVTFVKRKAGLFKKAHELAVLCQVDLAVIIVGNNNKIYEFASVDTPEIIECYKRSKPHESKSPENYGKYKKKHHLSDKLSSSSSFVASPKDDLHDVPVDDADSDYDSNSPEPKRQKHSSTHSTPSSMYSKQPSKAKASESKPSQSQRPVLRVQIPSDAKNSSNDSAKTITALDTTEVKKDNVSESTHPGQPPLPSRFDNFMKLKGNQPNKNTPQLPVPTVSKSQTSSPSSAVAPQLPRNAGVPFFSSLPQASPGQYQPAILPTPVLNQVFNQAYMGQPSATVHPDHNNNSTNNSNNNHNNNNGNNSSNNEDGSQQNTQQGADNDDSQKFKHTFPGQFANPEQTPMSALPSRYVNDIFPSPSNLYPPQDWPSGMTSFPANMPHYFVSMVPSGSGQTPMTGNPMFMNARGSLSSANSGGTGNGASREGEGLNISYPANGTQKSIDIDDEHKLRAFYDKRMGQEVEGESVSDEFKGYVFKITGGNDKQGFPMKQGVLHPTRVRLLLSEGHSCYRPRRSGERKRKSVRGCIVNQDLSVIALAIVKQGETHIEGLTDTTTPKRLGPKRANHIRKFFGLSKEDDVRDYVVRRTIEKNGKTYSKAPKIQRLVTPQTLQRKRALKAKKINNARQQRDAAAEYAQLLAQRLHERKAERAEIKKRRASSLKA</sequence>
<dbReference type="PROSITE" id="PS50066">
    <property type="entry name" value="MADS_BOX_2"/>
    <property type="match status" value="1"/>
</dbReference>
<evidence type="ECO:0000313" key="12">
    <source>
        <dbReference type="EMBL" id="QWW23536.1"/>
    </source>
</evidence>
<dbReference type="GO" id="GO:0046983">
    <property type="term" value="F:protein dimerization activity"/>
    <property type="evidence" value="ECO:0007669"/>
    <property type="project" value="InterPro"/>
</dbReference>
<organism evidence="12">
    <name type="scientific">Candidozyma auris</name>
    <name type="common">Yeast</name>
    <name type="synonym">Candida auris</name>
    <dbReference type="NCBI Taxonomy" id="498019"/>
    <lineage>
        <taxon>Eukaryota</taxon>
        <taxon>Fungi</taxon>
        <taxon>Dikarya</taxon>
        <taxon>Ascomycota</taxon>
        <taxon>Saccharomycotina</taxon>
        <taxon>Pichiomycetes</taxon>
        <taxon>Metschnikowiaceae</taxon>
        <taxon>Candidozyma</taxon>
    </lineage>
</organism>
<dbReference type="GO" id="GO:0005634">
    <property type="term" value="C:nucleus"/>
    <property type="evidence" value="ECO:0007669"/>
    <property type="project" value="UniProtKB-SubCell"/>
</dbReference>
<feature type="region of interest" description="Disordered" evidence="10">
    <location>
        <begin position="96"/>
        <end position="252"/>
    </location>
</feature>
<feature type="compositionally biased region" description="Polar residues" evidence="10">
    <location>
        <begin position="327"/>
        <end position="338"/>
    </location>
</feature>
<feature type="domain" description="MADS-box" evidence="11">
    <location>
        <begin position="1"/>
        <end position="61"/>
    </location>
</feature>
<dbReference type="GO" id="GO:0008301">
    <property type="term" value="F:DNA binding, bending"/>
    <property type="evidence" value="ECO:0007669"/>
    <property type="project" value="UniProtKB-ARBA"/>
</dbReference>
<reference evidence="12" key="1">
    <citation type="submission" date="2021-06" db="EMBL/GenBank/DDBJ databases">
        <title>Candida auris outbreak in lebanese hospital.</title>
        <authorList>
            <person name="Finianos M."/>
        </authorList>
    </citation>
    <scope>NUCLEOTIDE SEQUENCE</scope>
    <source>
        <strain evidence="12">CA7LBN</strain>
    </source>
</reference>
<dbReference type="GO" id="GO:0045944">
    <property type="term" value="P:positive regulation of transcription by RNA polymerase II"/>
    <property type="evidence" value="ECO:0007669"/>
    <property type="project" value="UniProtKB-ARBA"/>
</dbReference>
<dbReference type="SUPFAM" id="SSF55455">
    <property type="entry name" value="SRF-like"/>
    <property type="match status" value="1"/>
</dbReference>
<dbReference type="InterPro" id="IPR002100">
    <property type="entry name" value="TF_MADSbox"/>
</dbReference>
<dbReference type="EMBL" id="CP076750">
    <property type="protein sequence ID" value="QWW23536.1"/>
    <property type="molecule type" value="Genomic_DNA"/>
</dbReference>
<evidence type="ECO:0000256" key="8">
    <source>
        <dbReference type="ARBA" id="ARBA00023274"/>
    </source>
</evidence>
<dbReference type="FunFam" id="3.40.1810.10:FF:000013">
    <property type="entry name" value="Transcription factor, MADS-box"/>
    <property type="match status" value="1"/>
</dbReference>
<evidence type="ECO:0000256" key="3">
    <source>
        <dbReference type="ARBA" id="ARBA00022980"/>
    </source>
</evidence>
<dbReference type="SMART" id="SM01405">
    <property type="entry name" value="Ribosomal_S6e"/>
    <property type="match status" value="1"/>
</dbReference>
<dbReference type="InterPro" id="IPR001377">
    <property type="entry name" value="Ribosomal_eS6"/>
</dbReference>
<proteinExistence type="inferred from homology"/>
<dbReference type="GO" id="GO:0033554">
    <property type="term" value="P:cellular response to stress"/>
    <property type="evidence" value="ECO:0007669"/>
    <property type="project" value="UniProtKB-ARBA"/>
</dbReference>
<feature type="compositionally biased region" description="Low complexity" evidence="10">
    <location>
        <begin position="234"/>
        <end position="252"/>
    </location>
</feature>
<gene>
    <name evidence="12" type="ORF">CA7LBN_002337</name>
</gene>
<dbReference type="HAMAP" id="MF_00512">
    <property type="entry name" value="Ribosomal_eS6"/>
    <property type="match status" value="1"/>
</dbReference>